<dbReference type="GO" id="GO:0005634">
    <property type="term" value="C:nucleus"/>
    <property type="evidence" value="ECO:0007669"/>
    <property type="project" value="UniProtKB-SubCell"/>
</dbReference>
<name>A0A0D6QS34_ARACU</name>
<evidence type="ECO:0000256" key="4">
    <source>
        <dbReference type="ARBA" id="ARBA00023242"/>
    </source>
</evidence>
<dbReference type="GO" id="GO:0003677">
    <property type="term" value="F:DNA binding"/>
    <property type="evidence" value="ECO:0007669"/>
    <property type="project" value="InterPro"/>
</dbReference>
<dbReference type="InterPro" id="IPR036093">
    <property type="entry name" value="NAC_dom_sf"/>
</dbReference>
<evidence type="ECO:0000256" key="3">
    <source>
        <dbReference type="ARBA" id="ARBA00023163"/>
    </source>
</evidence>
<dbReference type="GO" id="GO:0006355">
    <property type="term" value="P:regulation of DNA-templated transcription"/>
    <property type="evidence" value="ECO:0007669"/>
    <property type="project" value="InterPro"/>
</dbReference>
<dbReference type="Gene3D" id="2.170.150.80">
    <property type="entry name" value="NAC domain"/>
    <property type="match status" value="1"/>
</dbReference>
<dbReference type="AlphaFoldDB" id="A0A0D6QS34"/>
<keyword evidence="2" id="KW-0805">Transcription regulation</keyword>
<feature type="domain" description="NAC" evidence="5">
    <location>
        <begin position="6"/>
        <end position="153"/>
    </location>
</feature>
<comment type="subcellular location">
    <subcellularLocation>
        <location evidence="1">Nucleus</location>
    </subcellularLocation>
</comment>
<sequence>MDQGSRSPELCSNLTDEDLIDCLAKKTYGLPLPSDVVISEVDPYKFEPWDLRDLPGAVILGKDSKLYFFSPIDGNYSKGRTKRATEAGSWEITGKNQTISGPSETKGIKTTKIFYRRRPCRDEKNWHMHEYMLIHDDSISVKNSVVLCKVFQKNIPQTDEYAGSSSHVHTSGGLCTESELRPYRHIKNDSDITQSRNKGLCTDSGLMSSRVMENEFHILETRNVFNPVEAISFPGQTPMEDACTLSEDSLDSEDVDAFLMRCITDPTELEPNGEENQLQAQHVANQAPLFPPEDFQFYPISPDQHDLPSEILEGDFIELNDLITPLSPDSVISELLDS</sequence>
<evidence type="ECO:0000259" key="5">
    <source>
        <dbReference type="PROSITE" id="PS51005"/>
    </source>
</evidence>
<proteinExistence type="predicted"/>
<evidence type="ECO:0000256" key="2">
    <source>
        <dbReference type="ARBA" id="ARBA00023015"/>
    </source>
</evidence>
<dbReference type="SUPFAM" id="SSF101941">
    <property type="entry name" value="NAC domain"/>
    <property type="match status" value="1"/>
</dbReference>
<accession>A0A0D6QS34</accession>
<keyword evidence="4" id="KW-0539">Nucleus</keyword>
<evidence type="ECO:0000313" key="6">
    <source>
        <dbReference type="EMBL" id="JAG93189.1"/>
    </source>
</evidence>
<keyword evidence="3" id="KW-0804">Transcription</keyword>
<reference evidence="6" key="1">
    <citation type="submission" date="2015-03" db="EMBL/GenBank/DDBJ databases">
        <title>A transcriptome of Araucaria cunninghamii, an australian fine timber species.</title>
        <authorList>
            <person name="Jing Yi C.J.Y."/>
            <person name="Yin San L.Y.S."/>
            <person name="Abdul Karim S.S."/>
            <person name="Wan Azmi N.N."/>
            <person name="Hercus R.R."/>
            <person name="Croft L.L."/>
        </authorList>
    </citation>
    <scope>NUCLEOTIDE SEQUENCE</scope>
    <source>
        <strain evidence="6">MI0301</strain>
        <tissue evidence="6">Leaf</tissue>
    </source>
</reference>
<dbReference type="Pfam" id="PF02365">
    <property type="entry name" value="NAM"/>
    <property type="match status" value="1"/>
</dbReference>
<organism evidence="6">
    <name type="scientific">Araucaria cunninghamii</name>
    <name type="common">Hoop pine</name>
    <name type="synonym">Moreton Bay pine</name>
    <dbReference type="NCBI Taxonomy" id="56994"/>
    <lineage>
        <taxon>Eukaryota</taxon>
        <taxon>Viridiplantae</taxon>
        <taxon>Streptophyta</taxon>
        <taxon>Embryophyta</taxon>
        <taxon>Tracheophyta</taxon>
        <taxon>Spermatophyta</taxon>
        <taxon>Pinopsida</taxon>
        <taxon>Pinidae</taxon>
        <taxon>Conifers II</taxon>
        <taxon>Araucariales</taxon>
        <taxon>Araucariaceae</taxon>
        <taxon>Araucaria</taxon>
    </lineage>
</organism>
<dbReference type="InterPro" id="IPR003441">
    <property type="entry name" value="NAC-dom"/>
</dbReference>
<dbReference type="EMBL" id="GCKF01047652">
    <property type="protein sequence ID" value="JAG93189.1"/>
    <property type="molecule type" value="Transcribed_RNA"/>
</dbReference>
<dbReference type="PROSITE" id="PS51005">
    <property type="entry name" value="NAC"/>
    <property type="match status" value="1"/>
</dbReference>
<evidence type="ECO:0000256" key="1">
    <source>
        <dbReference type="ARBA" id="ARBA00004123"/>
    </source>
</evidence>
<dbReference type="PANTHER" id="PTHR31989">
    <property type="entry name" value="NAC DOMAIN-CONTAINING PROTEIN 82-RELATED"/>
    <property type="match status" value="1"/>
</dbReference>
<protein>
    <recommendedName>
        <fullName evidence="5">NAC domain-containing protein</fullName>
    </recommendedName>
</protein>